<feature type="transmembrane region" description="Helical" evidence="1">
    <location>
        <begin position="101"/>
        <end position="119"/>
    </location>
</feature>
<keyword evidence="1" id="KW-0812">Transmembrane</keyword>
<feature type="transmembrane region" description="Helical" evidence="1">
    <location>
        <begin position="368"/>
        <end position="387"/>
    </location>
</feature>
<dbReference type="EMBL" id="JAGQLN010000002">
    <property type="protein sequence ID" value="MCA9376428.1"/>
    <property type="molecule type" value="Genomic_DNA"/>
</dbReference>
<gene>
    <name evidence="2" type="ORF">KC685_00730</name>
</gene>
<evidence type="ECO:0000256" key="1">
    <source>
        <dbReference type="SAM" id="Phobius"/>
    </source>
</evidence>
<feature type="transmembrane region" description="Helical" evidence="1">
    <location>
        <begin position="241"/>
        <end position="260"/>
    </location>
</feature>
<dbReference type="AlphaFoldDB" id="A0A955KWU9"/>
<reference evidence="2" key="2">
    <citation type="journal article" date="2021" name="Microbiome">
        <title>Successional dynamics and alternative stable states in a saline activated sludge microbial community over 9 years.</title>
        <authorList>
            <person name="Wang Y."/>
            <person name="Ye J."/>
            <person name="Ju F."/>
            <person name="Liu L."/>
            <person name="Boyd J.A."/>
            <person name="Deng Y."/>
            <person name="Parks D.H."/>
            <person name="Jiang X."/>
            <person name="Yin X."/>
            <person name="Woodcroft B.J."/>
            <person name="Tyson G.W."/>
            <person name="Hugenholtz P."/>
            <person name="Polz M.F."/>
            <person name="Zhang T."/>
        </authorList>
    </citation>
    <scope>NUCLEOTIDE SEQUENCE</scope>
    <source>
        <strain evidence="2">HKST-UBA17</strain>
    </source>
</reference>
<comment type="caution">
    <text evidence="2">The sequence shown here is derived from an EMBL/GenBank/DDBJ whole genome shotgun (WGS) entry which is preliminary data.</text>
</comment>
<dbReference type="GO" id="GO:0022857">
    <property type="term" value="F:transmembrane transporter activity"/>
    <property type="evidence" value="ECO:0007669"/>
    <property type="project" value="InterPro"/>
</dbReference>
<feature type="transmembrane region" description="Helical" evidence="1">
    <location>
        <begin position="342"/>
        <end position="361"/>
    </location>
</feature>
<proteinExistence type="predicted"/>
<dbReference type="InterPro" id="IPR011701">
    <property type="entry name" value="MFS"/>
</dbReference>
<feature type="transmembrane region" description="Helical" evidence="1">
    <location>
        <begin position="12"/>
        <end position="31"/>
    </location>
</feature>
<sequence>MQNPNLKRHHFYYFFLFLTTFQLVNIAIWSYYPILLYKQLRSIDAIVQDNIFLYSGIIIGFLFFSFILDRFGYAKISRVSFILLSLTSFVIFLFIGNIAEYYRIFALLIGIGHGSYWTIFHSFTLSKFDKKGRSKLMNEVYGWMLIISVVAPILSGYALTATGRYDLLFLSASAIYLFAAILPRDLGSESRTKFRGSEITAILKEKVFNRYFFTMFYHTSTGSVMDAMFKVIPFIMLGTELKVGALFSVVAVMTGVFSILSRNWNEKRKRLVALDSFILHGGTNLALAISWTTPFLILRQITQSIAQGFAIPVFDSIDYSIREDLTKGKEESAIEMNLVSEGIYFISRLTGLIILLIIFEFSPYTQMATAQIVIGALSFHRLLSYLFGVSLSK</sequence>
<feature type="transmembrane region" description="Helical" evidence="1">
    <location>
        <begin position="140"/>
        <end position="161"/>
    </location>
</feature>
<dbReference type="Proteomes" id="UP000741282">
    <property type="component" value="Unassembled WGS sequence"/>
</dbReference>
<feature type="transmembrane region" description="Helical" evidence="1">
    <location>
        <begin position="167"/>
        <end position="186"/>
    </location>
</feature>
<dbReference type="InterPro" id="IPR036259">
    <property type="entry name" value="MFS_trans_sf"/>
</dbReference>
<reference evidence="2" key="1">
    <citation type="submission" date="2020-04" db="EMBL/GenBank/DDBJ databases">
        <authorList>
            <person name="Zhang T."/>
        </authorList>
    </citation>
    <scope>NUCLEOTIDE SEQUENCE</scope>
    <source>
        <strain evidence="2">HKST-UBA17</strain>
    </source>
</reference>
<accession>A0A955KWU9</accession>
<protein>
    <submittedName>
        <fullName evidence="2">MFS transporter</fullName>
    </submittedName>
</protein>
<dbReference type="Pfam" id="PF07690">
    <property type="entry name" value="MFS_1"/>
    <property type="match status" value="1"/>
</dbReference>
<name>A0A955KWU9_9BACT</name>
<dbReference type="SUPFAM" id="SSF103473">
    <property type="entry name" value="MFS general substrate transporter"/>
    <property type="match status" value="1"/>
</dbReference>
<feature type="transmembrane region" description="Helical" evidence="1">
    <location>
        <begin position="76"/>
        <end position="95"/>
    </location>
</feature>
<feature type="transmembrane region" description="Helical" evidence="1">
    <location>
        <begin position="207"/>
        <end position="229"/>
    </location>
</feature>
<dbReference type="Gene3D" id="1.20.1250.20">
    <property type="entry name" value="MFS general substrate transporter like domains"/>
    <property type="match status" value="1"/>
</dbReference>
<feature type="transmembrane region" description="Helical" evidence="1">
    <location>
        <begin position="51"/>
        <end position="69"/>
    </location>
</feature>
<organism evidence="2 3">
    <name type="scientific">Candidatus Dojkabacteria bacterium</name>
    <dbReference type="NCBI Taxonomy" id="2099670"/>
    <lineage>
        <taxon>Bacteria</taxon>
        <taxon>Candidatus Dojkabacteria</taxon>
    </lineage>
</organism>
<keyword evidence="1" id="KW-1133">Transmembrane helix</keyword>
<evidence type="ECO:0000313" key="3">
    <source>
        <dbReference type="Proteomes" id="UP000741282"/>
    </source>
</evidence>
<evidence type="ECO:0000313" key="2">
    <source>
        <dbReference type="EMBL" id="MCA9376428.1"/>
    </source>
</evidence>
<keyword evidence="1" id="KW-0472">Membrane</keyword>